<dbReference type="Gene3D" id="3.40.50.720">
    <property type="entry name" value="NAD(P)-binding Rossmann-like Domain"/>
    <property type="match status" value="1"/>
</dbReference>
<organism evidence="2 3">
    <name type="scientific">Aspergillus niger ATCC 13496</name>
    <dbReference type="NCBI Taxonomy" id="1353008"/>
    <lineage>
        <taxon>Eukaryota</taxon>
        <taxon>Fungi</taxon>
        <taxon>Dikarya</taxon>
        <taxon>Ascomycota</taxon>
        <taxon>Pezizomycotina</taxon>
        <taxon>Eurotiomycetes</taxon>
        <taxon>Eurotiomycetidae</taxon>
        <taxon>Eurotiales</taxon>
        <taxon>Aspergillaceae</taxon>
        <taxon>Aspergillus</taxon>
        <taxon>Aspergillus subgen. Circumdati</taxon>
    </lineage>
</organism>
<dbReference type="Proteomes" id="UP000253845">
    <property type="component" value="Unassembled WGS sequence"/>
</dbReference>
<evidence type="ECO:0000259" key="1">
    <source>
        <dbReference type="SMART" id="SM00829"/>
    </source>
</evidence>
<dbReference type="Pfam" id="PF08240">
    <property type="entry name" value="ADH_N"/>
    <property type="match status" value="1"/>
</dbReference>
<evidence type="ECO:0000313" key="3">
    <source>
        <dbReference type="Proteomes" id="UP000253845"/>
    </source>
</evidence>
<dbReference type="CDD" id="cd08276">
    <property type="entry name" value="MDR7"/>
    <property type="match status" value="1"/>
</dbReference>
<dbReference type="AlphaFoldDB" id="A0A370CEB1"/>
<dbReference type="InterPro" id="IPR036291">
    <property type="entry name" value="NAD(P)-bd_dom_sf"/>
</dbReference>
<protein>
    <submittedName>
        <fullName evidence="2">Zinc-type alcohol dehydrogenase-like protein</fullName>
    </submittedName>
</protein>
<dbReference type="SMART" id="SM00829">
    <property type="entry name" value="PKS_ER"/>
    <property type="match status" value="1"/>
</dbReference>
<sequence length="346" mass="36970">MQQMKAVRAVTAGGNKLMTELREEPLPSPGQHEVLIRVHAVSLNYRDAVLLRGDFPVNSKEEVIPVSDGAGEVIAVGPGVKRVKPNDRVAVGCFTTWIGGPFIPEYFRTSAGFSIDGMLAEYVLFHEDALVHIPDYMSYAEAASLPCAAVTAWTALNKIEPLQPGQTVLIQGTGGVSLFALQIAKIYGARVLAITSSDTKAARLKALGADAVVNYNTSPDWDREILTLTDGKGVDRTLDIAGEKTIQKAAACTKIGGVIILIGFASGLGGGIPPIDIMARTLTLTGSIIGSRLDFEAMLAAMARHETRPVIDQVYSFAEYKEAYQILESGQQVGKVVIEVVNQTAD</sequence>
<feature type="domain" description="Enoyl reductase (ER)" evidence="1">
    <location>
        <begin position="13"/>
        <end position="338"/>
    </location>
</feature>
<dbReference type="VEuPathDB" id="FungiDB:M747DRAFT_300418"/>
<dbReference type="InterPro" id="IPR011032">
    <property type="entry name" value="GroES-like_sf"/>
</dbReference>
<proteinExistence type="predicted"/>
<name>A0A370CEB1_ASPNG</name>
<accession>A0A370CEB1</accession>
<dbReference type="GO" id="GO:0016491">
    <property type="term" value="F:oxidoreductase activity"/>
    <property type="evidence" value="ECO:0007669"/>
    <property type="project" value="InterPro"/>
</dbReference>
<dbReference type="EMBL" id="KZ851899">
    <property type="protein sequence ID" value="RDH25481.1"/>
    <property type="molecule type" value="Genomic_DNA"/>
</dbReference>
<dbReference type="InterPro" id="IPR052711">
    <property type="entry name" value="Zinc_ADH-like"/>
</dbReference>
<dbReference type="InterPro" id="IPR013154">
    <property type="entry name" value="ADH-like_N"/>
</dbReference>
<dbReference type="InterPro" id="IPR020843">
    <property type="entry name" value="ER"/>
</dbReference>
<dbReference type="Gene3D" id="3.90.180.10">
    <property type="entry name" value="Medium-chain alcohol dehydrogenases, catalytic domain"/>
    <property type="match status" value="1"/>
</dbReference>
<dbReference type="Pfam" id="PF00107">
    <property type="entry name" value="ADH_zinc_N"/>
    <property type="match status" value="1"/>
</dbReference>
<dbReference type="InterPro" id="IPR013149">
    <property type="entry name" value="ADH-like_C"/>
</dbReference>
<evidence type="ECO:0000313" key="2">
    <source>
        <dbReference type="EMBL" id="RDH25481.1"/>
    </source>
</evidence>
<dbReference type="SUPFAM" id="SSF50129">
    <property type="entry name" value="GroES-like"/>
    <property type="match status" value="1"/>
</dbReference>
<dbReference type="PANTHER" id="PTHR45033:SF2">
    <property type="entry name" value="ZINC-TYPE ALCOHOL DEHYDROGENASE-LIKE PROTEIN C1773.06C"/>
    <property type="match status" value="1"/>
</dbReference>
<reference evidence="2 3" key="1">
    <citation type="submission" date="2018-07" db="EMBL/GenBank/DDBJ databases">
        <title>Section-level genome sequencing of Aspergillus section Nigri to investigate inter- and intra-species variation.</title>
        <authorList>
            <consortium name="DOE Joint Genome Institute"/>
            <person name="Vesth T.C."/>
            <person name="Nybo J.L."/>
            <person name="Theobald S."/>
            <person name="Frisvad J.C."/>
            <person name="Larsen T.O."/>
            <person name="Nielsen K.F."/>
            <person name="Hoof J.B."/>
            <person name="Brandl J."/>
            <person name="Salamov A."/>
            <person name="Riley R."/>
            <person name="Gladden J.M."/>
            <person name="Phatale P."/>
            <person name="Nielsen M.T."/>
            <person name="Lyhne E.K."/>
            <person name="Kogle M.E."/>
            <person name="Strasser K."/>
            <person name="McDonnell E."/>
            <person name="Barry K."/>
            <person name="Clum A."/>
            <person name="Chen C."/>
            <person name="Nolan M."/>
            <person name="Sandor L."/>
            <person name="Kuo A."/>
            <person name="Lipzen A."/>
            <person name="Hainaut M."/>
            <person name="Drula E."/>
            <person name="Tsang A."/>
            <person name="Magnuson J.K."/>
            <person name="Henrissat B."/>
            <person name="Wiebenga A."/>
            <person name="Simmons B.A."/>
            <person name="Makela M.R."/>
            <person name="De vries R.P."/>
            <person name="Grigoriev I.V."/>
            <person name="Mortensen U.H."/>
            <person name="Baker S.E."/>
            <person name="Andersen M.R."/>
        </authorList>
    </citation>
    <scope>NUCLEOTIDE SEQUENCE [LARGE SCALE GENOMIC DNA]</scope>
    <source>
        <strain evidence="2 3">ATCC 13496</strain>
    </source>
</reference>
<dbReference type="SUPFAM" id="SSF51735">
    <property type="entry name" value="NAD(P)-binding Rossmann-fold domains"/>
    <property type="match status" value="1"/>
</dbReference>
<dbReference type="PANTHER" id="PTHR45033">
    <property type="match status" value="1"/>
</dbReference>
<gene>
    <name evidence="2" type="ORF">M747DRAFT_300418</name>
</gene>